<dbReference type="GO" id="GO:0006203">
    <property type="term" value="P:dGTP catabolic process"/>
    <property type="evidence" value="ECO:0007669"/>
    <property type="project" value="TreeGrafter"/>
</dbReference>
<dbReference type="InterPro" id="IPR050135">
    <property type="entry name" value="dGTPase-like"/>
</dbReference>
<dbReference type="InterPro" id="IPR006674">
    <property type="entry name" value="HD_domain"/>
</dbReference>
<evidence type="ECO:0000313" key="3">
    <source>
        <dbReference type="EMBL" id="RSK44414.1"/>
    </source>
</evidence>
<dbReference type="GO" id="GO:0008832">
    <property type="term" value="F:dGTPase activity"/>
    <property type="evidence" value="ECO:0007669"/>
    <property type="project" value="TreeGrafter"/>
</dbReference>
<name>A0A3R9MF22_9BACT</name>
<protein>
    <submittedName>
        <fullName evidence="3">DNTP triphosphohydrolase</fullName>
    </submittedName>
</protein>
<sequence length="476" mass="52968">MLHLTPDENSPTPMSWPRLLSRRRYPEQPQLHVVTDAPPVRGAFVQDYDRVVFSSAFRRLQRKTQVMPLPETDFVHTRLTHALETASVGRSLGRLGGRLLLEESEELAAQLPHLDSDFGDIVAAACLVHDIGNPPFGHSGEDAISAYFRSSAAEPFVRMLTPAQRADLQQFEGNAAGFRVLTHTYAAHSSGSAGLGLTYATLGAFLKYPRPSISDETTLTGGISEQRYGYFQTEAPRFREVARELGLLARSATPDADVEATAFCRHPLAFLVEAADDICYRIIDLEDGLRLGLIPAAEGLGLLRELLGDAPNRQGSVEWRDWREELGYLRARLINRLVQQTARLFADRAAALLRGHADEPLVQQLDCWPQLQEIGRLTRYYLYESRPVLEIEAAGFEVLAGLLHAFLHATFDPQQSPRSRKLLQLLPAQFRAVGPQQEATPYEQIILLTDYIGGLTDENALSLFRTIHGTDLPGRL</sequence>
<evidence type="ECO:0000259" key="2">
    <source>
        <dbReference type="SMART" id="SM00471"/>
    </source>
</evidence>
<keyword evidence="4" id="KW-1185">Reference proteome</keyword>
<organism evidence="3 4">
    <name type="scientific">Hymenobacter perfusus</name>
    <dbReference type="NCBI Taxonomy" id="1236770"/>
    <lineage>
        <taxon>Bacteria</taxon>
        <taxon>Pseudomonadati</taxon>
        <taxon>Bacteroidota</taxon>
        <taxon>Cytophagia</taxon>
        <taxon>Cytophagales</taxon>
        <taxon>Hymenobacteraceae</taxon>
        <taxon>Hymenobacter</taxon>
    </lineage>
</organism>
<dbReference type="SMART" id="SM00471">
    <property type="entry name" value="HDc"/>
    <property type="match status" value="1"/>
</dbReference>
<feature type="domain" description="HD/PDEase" evidence="2">
    <location>
        <begin position="74"/>
        <end position="290"/>
    </location>
</feature>
<proteinExistence type="predicted"/>
<keyword evidence="1 3" id="KW-0378">Hydrolase</keyword>
<dbReference type="InterPro" id="IPR023293">
    <property type="entry name" value="dGTP_triP_hydro_central_sf"/>
</dbReference>
<dbReference type="PANTHER" id="PTHR11373:SF32">
    <property type="entry name" value="DEOXYGUANOSINETRIPHOSPHATE TRIPHOSPHOHYDROLASE"/>
    <property type="match status" value="1"/>
</dbReference>
<evidence type="ECO:0000256" key="1">
    <source>
        <dbReference type="ARBA" id="ARBA00022801"/>
    </source>
</evidence>
<dbReference type="Pfam" id="PF01966">
    <property type="entry name" value="HD"/>
    <property type="match status" value="1"/>
</dbReference>
<dbReference type="AlphaFoldDB" id="A0A3R9MF22"/>
<comment type="caution">
    <text evidence="3">The sequence shown here is derived from an EMBL/GenBank/DDBJ whole genome shotgun (WGS) entry which is preliminary data.</text>
</comment>
<gene>
    <name evidence="3" type="primary">dgt</name>
    <name evidence="3" type="ORF">EI293_07760</name>
</gene>
<evidence type="ECO:0000313" key="4">
    <source>
        <dbReference type="Proteomes" id="UP000270291"/>
    </source>
</evidence>
<dbReference type="NCBIfam" id="TIGR01353">
    <property type="entry name" value="dGTP_triPase"/>
    <property type="match status" value="1"/>
</dbReference>
<dbReference type="SUPFAM" id="SSF109604">
    <property type="entry name" value="HD-domain/PDEase-like"/>
    <property type="match status" value="1"/>
</dbReference>
<dbReference type="Gene3D" id="1.10.3410.10">
    <property type="entry name" value="putative deoxyguanosinetriphosphate triphosphohydrolase like domain"/>
    <property type="match status" value="1"/>
</dbReference>
<dbReference type="Gene3D" id="1.10.3550.10">
    <property type="entry name" value="eoxyguanosinetriphosphate triphosphohydrolase domain-like"/>
    <property type="match status" value="1"/>
</dbReference>
<dbReference type="RefSeq" id="WP_125436573.1">
    <property type="nucleotide sequence ID" value="NZ_RWIU01000002.1"/>
</dbReference>
<reference evidence="3 4" key="1">
    <citation type="submission" date="2018-12" db="EMBL/GenBank/DDBJ databases">
        <authorList>
            <person name="Feng G."/>
            <person name="Zhu H."/>
        </authorList>
    </citation>
    <scope>NUCLEOTIDE SEQUENCE [LARGE SCALE GENOMIC DNA]</scope>
    <source>
        <strain evidence="3 4">LMG 26000</strain>
    </source>
</reference>
<dbReference type="EMBL" id="RWIU01000002">
    <property type="protein sequence ID" value="RSK44414.1"/>
    <property type="molecule type" value="Genomic_DNA"/>
</dbReference>
<dbReference type="InterPro" id="IPR006261">
    <property type="entry name" value="dGTPase"/>
</dbReference>
<dbReference type="Proteomes" id="UP000270291">
    <property type="component" value="Unassembled WGS sequence"/>
</dbReference>
<dbReference type="OrthoDB" id="9803619at2"/>
<dbReference type="InterPro" id="IPR003607">
    <property type="entry name" value="HD/PDEase_dom"/>
</dbReference>
<dbReference type="Gene3D" id="1.10.3210.10">
    <property type="entry name" value="Hypothetical protein af1432"/>
    <property type="match status" value="1"/>
</dbReference>
<dbReference type="PANTHER" id="PTHR11373">
    <property type="entry name" value="DEOXYNUCLEOSIDE TRIPHOSPHATE TRIPHOSPHOHYDROLASE"/>
    <property type="match status" value="1"/>
</dbReference>
<accession>A0A3R9MF22</accession>
<dbReference type="InterPro" id="IPR027432">
    <property type="entry name" value="dGTP_triphosphohydrolase_C"/>
</dbReference>